<keyword evidence="1" id="KW-0732">Signal</keyword>
<keyword evidence="3" id="KW-1185">Reference proteome</keyword>
<dbReference type="InterPro" id="IPR036460">
    <property type="entry name" value="Cu_amine_oxidase_C_sf"/>
</dbReference>
<dbReference type="AlphaFoldDB" id="A0A167GWX5"/>
<dbReference type="KEGG" id="dko:I596_1954"/>
<feature type="signal peptide" evidence="1">
    <location>
        <begin position="1"/>
        <end position="24"/>
    </location>
</feature>
<dbReference type="STRING" id="1300342.I596_1954"/>
<dbReference type="GO" id="GO:0009308">
    <property type="term" value="P:amine metabolic process"/>
    <property type="evidence" value="ECO:0007669"/>
    <property type="project" value="InterPro"/>
</dbReference>
<dbReference type="OrthoDB" id="9772590at2"/>
<gene>
    <name evidence="2" type="ORF">I596_1954</name>
</gene>
<evidence type="ECO:0000313" key="3">
    <source>
        <dbReference type="Proteomes" id="UP000076830"/>
    </source>
</evidence>
<dbReference type="SUPFAM" id="SSF49998">
    <property type="entry name" value="Amine oxidase catalytic domain"/>
    <property type="match status" value="1"/>
</dbReference>
<dbReference type="Gene3D" id="2.70.98.20">
    <property type="entry name" value="Copper amine oxidase, catalytic domain"/>
    <property type="match status" value="1"/>
</dbReference>
<dbReference type="GO" id="GO:0048038">
    <property type="term" value="F:quinone binding"/>
    <property type="evidence" value="ECO:0007669"/>
    <property type="project" value="InterPro"/>
</dbReference>
<dbReference type="RefSeq" id="WP_150132091.1">
    <property type="nucleotide sequence ID" value="NZ_CP015249.1"/>
</dbReference>
<feature type="chain" id="PRO_5007887218" evidence="1">
    <location>
        <begin position="25"/>
        <end position="397"/>
    </location>
</feature>
<name>A0A167GWX5_9GAMM</name>
<protein>
    <submittedName>
        <fullName evidence="2">Uncharacterized protein</fullName>
    </submittedName>
</protein>
<organism evidence="2 3">
    <name type="scientific">Dokdonella koreensis DS-123</name>
    <dbReference type="NCBI Taxonomy" id="1300342"/>
    <lineage>
        <taxon>Bacteria</taxon>
        <taxon>Pseudomonadati</taxon>
        <taxon>Pseudomonadota</taxon>
        <taxon>Gammaproteobacteria</taxon>
        <taxon>Lysobacterales</taxon>
        <taxon>Rhodanobacteraceae</taxon>
        <taxon>Dokdonella</taxon>
    </lineage>
</organism>
<reference evidence="2 3" key="1">
    <citation type="submission" date="2016-04" db="EMBL/GenBank/DDBJ databases">
        <title>Complete genome sequence of Dokdonella koreensis DS-123T.</title>
        <authorList>
            <person name="Kim J.F."/>
            <person name="Lee H."/>
            <person name="Kwak M.-J."/>
        </authorList>
    </citation>
    <scope>NUCLEOTIDE SEQUENCE [LARGE SCALE GENOMIC DNA]</scope>
    <source>
        <strain evidence="2 3">DS-123</strain>
    </source>
</reference>
<accession>A0A167GWX5</accession>
<dbReference type="GO" id="GO:0008131">
    <property type="term" value="F:primary methylamine oxidase activity"/>
    <property type="evidence" value="ECO:0007669"/>
    <property type="project" value="InterPro"/>
</dbReference>
<proteinExistence type="predicted"/>
<evidence type="ECO:0000256" key="1">
    <source>
        <dbReference type="SAM" id="SignalP"/>
    </source>
</evidence>
<dbReference type="GO" id="GO:0005507">
    <property type="term" value="F:copper ion binding"/>
    <property type="evidence" value="ECO:0007669"/>
    <property type="project" value="InterPro"/>
</dbReference>
<dbReference type="Proteomes" id="UP000076830">
    <property type="component" value="Chromosome"/>
</dbReference>
<dbReference type="EMBL" id="CP015249">
    <property type="protein sequence ID" value="ANB17976.1"/>
    <property type="molecule type" value="Genomic_DNA"/>
</dbReference>
<sequence>MKSIHHASLGLLLLGLLGGHEVLAATPTCTGSETKLSWPAANPVWEMCWLRPSQSVGPDGSGLEVRDVHYNGIPVMRRMHAPLLFAEYRNGAGGNCYRDWKDENTTILAVPAVQNTLGTPTYGSYATTACDRSQNATASYGGCPFGLSLPGASCAAGVMIEDFGDEVRLTTQYQAGWYMYSSRFAFFKDGRIQPYFGFGNRDGTYNNVTHWHHNYWRFEFNIDGDGNQMVSENGTDKATEFSALRSANGGANGGPRTWEVRNAASGRGYRLIPGSGDYVVPTDESGRGFHTVDVMATKQIDGEYGDRTDNQLGACQMNQNALVNNETLSNTTVALYYRVAVRDSTANNWPPGCSGGTCISQDSMVCKNTGPMLVPFGDWSDYIHVSGLEGPINGTSP</sequence>
<evidence type="ECO:0000313" key="2">
    <source>
        <dbReference type="EMBL" id="ANB17976.1"/>
    </source>
</evidence>